<accession>A0A699YAG7</accession>
<name>A0A699YAG7_HAELA</name>
<dbReference type="AlphaFoldDB" id="A0A699YAG7"/>
<protein>
    <submittedName>
        <fullName evidence="1">Uncharacterized protein</fullName>
    </submittedName>
</protein>
<gene>
    <name evidence="1" type="ORF">HaLaN_00960</name>
</gene>
<dbReference type="EMBL" id="BLLF01000034">
    <property type="protein sequence ID" value="GFH06345.1"/>
    <property type="molecule type" value="Genomic_DNA"/>
</dbReference>
<reference evidence="1 2" key="1">
    <citation type="submission" date="2020-02" db="EMBL/GenBank/DDBJ databases">
        <title>Draft genome sequence of Haematococcus lacustris strain NIES-144.</title>
        <authorList>
            <person name="Morimoto D."/>
            <person name="Nakagawa S."/>
            <person name="Yoshida T."/>
            <person name="Sawayama S."/>
        </authorList>
    </citation>
    <scope>NUCLEOTIDE SEQUENCE [LARGE SCALE GENOMIC DNA]</scope>
    <source>
        <strain evidence="1 2">NIES-144</strain>
    </source>
</reference>
<proteinExistence type="predicted"/>
<evidence type="ECO:0000313" key="2">
    <source>
        <dbReference type="Proteomes" id="UP000485058"/>
    </source>
</evidence>
<keyword evidence="2" id="KW-1185">Reference proteome</keyword>
<evidence type="ECO:0000313" key="1">
    <source>
        <dbReference type="EMBL" id="GFH06345.1"/>
    </source>
</evidence>
<dbReference type="Proteomes" id="UP000485058">
    <property type="component" value="Unassembled WGS sequence"/>
</dbReference>
<sequence>MQLPHMQPSIGMTNMLIPTHITVQHAATAAAWRAVSYLFVPQARVLLALGGQHRQLRPAAQPHGTLSQPAASPQGLRPGVVRATARQSLSNLALSRKKEGLCLPQPTCMHGEGRVAAAASCQEFIGGGEACLGWRVKRRTVLVSLGASPNAWVSQTSQTSLTSATSHQPPATPTAAGWVAGVPALRVDTQASAPQGPHMHGAKYTWHHAFIRKATAVQQVPEVVEVPQLPQAAWGLLAAARAAAQPGSRPGCLVLSPAAAPCSHVTPGCVLVLALLPLTPCVCGSAWP</sequence>
<organism evidence="1 2">
    <name type="scientific">Haematococcus lacustris</name>
    <name type="common">Green alga</name>
    <name type="synonym">Haematococcus pluvialis</name>
    <dbReference type="NCBI Taxonomy" id="44745"/>
    <lineage>
        <taxon>Eukaryota</taxon>
        <taxon>Viridiplantae</taxon>
        <taxon>Chlorophyta</taxon>
        <taxon>core chlorophytes</taxon>
        <taxon>Chlorophyceae</taxon>
        <taxon>CS clade</taxon>
        <taxon>Chlamydomonadales</taxon>
        <taxon>Haematococcaceae</taxon>
        <taxon>Haematococcus</taxon>
    </lineage>
</organism>
<comment type="caution">
    <text evidence="1">The sequence shown here is derived from an EMBL/GenBank/DDBJ whole genome shotgun (WGS) entry which is preliminary data.</text>
</comment>